<dbReference type="EMBL" id="MLFT02000983">
    <property type="protein sequence ID" value="PHT26141.1"/>
    <property type="molecule type" value="Genomic_DNA"/>
</dbReference>
<evidence type="ECO:0000256" key="1">
    <source>
        <dbReference type="SAM" id="MobiDB-lite"/>
    </source>
</evidence>
<accession>A0A2G2UZE5</accession>
<comment type="caution">
    <text evidence="2">The sequence shown here is derived from an EMBL/GenBank/DDBJ whole genome shotgun (WGS) entry which is preliminary data.</text>
</comment>
<reference evidence="2" key="2">
    <citation type="journal article" date="2017" name="J. Anim. Genet.">
        <title>Multiple reference genome sequences of hot pepper reveal the massive evolution of plant disease resistance genes by retroduplication.</title>
        <authorList>
            <person name="Kim S."/>
            <person name="Park J."/>
            <person name="Yeom S.-I."/>
            <person name="Kim Y.-M."/>
            <person name="Seo E."/>
            <person name="Kim K.-T."/>
            <person name="Kim M.-S."/>
            <person name="Lee J.M."/>
            <person name="Cheong K."/>
            <person name="Shin H.-S."/>
            <person name="Kim S.-B."/>
            <person name="Han K."/>
            <person name="Lee J."/>
            <person name="Park M."/>
            <person name="Lee H.-A."/>
            <person name="Lee H.-Y."/>
            <person name="Lee Y."/>
            <person name="Oh S."/>
            <person name="Lee J.H."/>
            <person name="Choi E."/>
            <person name="Choi E."/>
            <person name="Lee S.E."/>
            <person name="Jeon J."/>
            <person name="Kim H."/>
            <person name="Choi G."/>
            <person name="Song H."/>
            <person name="Lee J."/>
            <person name="Lee S.-C."/>
            <person name="Kwon J.-K."/>
            <person name="Lee H.-Y."/>
            <person name="Koo N."/>
            <person name="Hong Y."/>
            <person name="Kim R.W."/>
            <person name="Kang W.-H."/>
            <person name="Huh J.H."/>
            <person name="Kang B.-C."/>
            <person name="Yang T.-J."/>
            <person name="Lee Y.-H."/>
            <person name="Bennetzen J.L."/>
            <person name="Choi D."/>
        </authorList>
    </citation>
    <scope>NUCLEOTIDE SEQUENCE [LARGE SCALE GENOMIC DNA]</scope>
    <source>
        <strain evidence="2">cv. PBC81</strain>
    </source>
</reference>
<sequence length="200" mass="22107">MAAPPGLAPKVLQRRHALLLIGAWNLPHWPGVGRALKRYPFSGLVDSAAKETDFEQAYIALAPRLRWQAGQDVAARVGIQPNRTYQTQLMRRASKCSVDARPAPAPTPDNRCRALLPMQTAWSSPRGQHPGLAARTKAPPRLKSSASSPVVDDATDNRHERTMKRRRRCYTGMYGSHELAMHAAMHQRCTPTLPLSAYAS</sequence>
<evidence type="ECO:0000313" key="2">
    <source>
        <dbReference type="EMBL" id="PHT26141.1"/>
    </source>
</evidence>
<proteinExistence type="predicted"/>
<protein>
    <submittedName>
        <fullName evidence="2">Uncharacterized protein</fullName>
    </submittedName>
</protein>
<dbReference type="AlphaFoldDB" id="A0A2G2UZE5"/>
<name>A0A2G2UZE5_CAPBA</name>
<feature type="region of interest" description="Disordered" evidence="1">
    <location>
        <begin position="121"/>
        <end position="163"/>
    </location>
</feature>
<reference evidence="2" key="1">
    <citation type="journal article" date="2017" name="Genome Biol.">
        <title>New reference genome sequences of hot pepper reveal the massive evolution of plant disease-resistance genes by retroduplication.</title>
        <authorList>
            <person name="Kim S."/>
            <person name="Park J."/>
            <person name="Yeom S.I."/>
            <person name="Kim Y.M."/>
            <person name="Seo E."/>
            <person name="Kim K.T."/>
            <person name="Kim M.S."/>
            <person name="Lee J.M."/>
            <person name="Cheong K."/>
            <person name="Shin H.S."/>
            <person name="Kim S.B."/>
            <person name="Han K."/>
            <person name="Lee J."/>
            <person name="Park M."/>
            <person name="Lee H.A."/>
            <person name="Lee H.Y."/>
            <person name="Lee Y."/>
            <person name="Oh S."/>
            <person name="Lee J.H."/>
            <person name="Choi E."/>
            <person name="Choi E."/>
            <person name="Lee S.E."/>
            <person name="Jeon J."/>
            <person name="Kim H."/>
            <person name="Choi G."/>
            <person name="Song H."/>
            <person name="Lee J."/>
            <person name="Lee S.C."/>
            <person name="Kwon J.K."/>
            <person name="Lee H.Y."/>
            <person name="Koo N."/>
            <person name="Hong Y."/>
            <person name="Kim R.W."/>
            <person name="Kang W.H."/>
            <person name="Huh J.H."/>
            <person name="Kang B.C."/>
            <person name="Yang T.J."/>
            <person name="Lee Y.H."/>
            <person name="Bennetzen J.L."/>
            <person name="Choi D."/>
        </authorList>
    </citation>
    <scope>NUCLEOTIDE SEQUENCE [LARGE SCALE GENOMIC DNA]</scope>
    <source>
        <strain evidence="2">PBC81</strain>
        <tissue evidence="2">Leaf</tissue>
    </source>
</reference>
<organism evidence="2">
    <name type="scientific">Capsicum baccatum</name>
    <name type="common">Peruvian pepper</name>
    <dbReference type="NCBI Taxonomy" id="33114"/>
    <lineage>
        <taxon>Eukaryota</taxon>
        <taxon>Viridiplantae</taxon>
        <taxon>Streptophyta</taxon>
        <taxon>Embryophyta</taxon>
        <taxon>Tracheophyta</taxon>
        <taxon>Spermatophyta</taxon>
        <taxon>Magnoliopsida</taxon>
        <taxon>eudicotyledons</taxon>
        <taxon>Gunneridae</taxon>
        <taxon>Pentapetalae</taxon>
        <taxon>asterids</taxon>
        <taxon>lamiids</taxon>
        <taxon>Solanales</taxon>
        <taxon>Solanaceae</taxon>
        <taxon>Solanoideae</taxon>
        <taxon>Capsiceae</taxon>
        <taxon>Capsicum</taxon>
    </lineage>
</organism>
<gene>
    <name evidence="2" type="ORF">CQW23_34242</name>
</gene>